<dbReference type="SUPFAM" id="SSF57180">
    <property type="entry name" value="Cellulose-binding domain"/>
    <property type="match status" value="1"/>
</dbReference>
<keyword evidence="5" id="KW-0119">Carbohydrate metabolism</keyword>
<keyword evidence="3" id="KW-0378">Hydrolase</keyword>
<sequence>MYSSGLIALAALLGSAKAQVGGWGQCGGQGYTGSTSCVSGFACTSQNPWYYQCLPGTATATSSTTTTAQTSAVTTTTTKAPGTSTTLKTTTATQTATKTSAASGGATCTGSFSAISAKDYVKNLHPGWNLGNTLDAIPNEGSWNNPPVVASTFDYVQKAGFKSVRIPVTYTDHFTGSSPDWTVDPAWLERVSTVVDMVTSRGMYVIVNVHHDASSWADVTAAGANLTMIEEKFYRLWYQAGSKLACKSSLVSFEPINEPPCNTAADAAEINKLNKIFLQAINDAGGFNPQRVVTLVGGGEDSVKTSEWFVAPTGFSNPWAIQFHYYSPYDFIFSAWGKTIWGSDADKAAITSDLTLMRNNFTDVPIVVGEFDASPTNTEAAARWKWTDHFVRTARSLDFALVLWDNGLDQLDRSTGKFRDPNSISIINKSTASTGNALADSTVDASATSQFSSAFIYHQYGTPVTAQSLPFIFNGNTLTSISDSTGATLTSGTDYSVSGSNIVFSASYLSKHVTATTAPGVIASLTLNFSGGASTPLVQLVQWKPPTLGSTSAAASSVSGSDLHIPVTWGGLPRLATVKALTKTGTYLVDSWTQYLGPLQQARMTYNGQFNWDDSSVILTASTISSVISAGSSTVFTFEFYPRVANGVNTANFTLTV</sequence>
<keyword evidence="13" id="KW-1185">Reference proteome</keyword>
<evidence type="ECO:0000256" key="9">
    <source>
        <dbReference type="ARBA" id="ARBA00033295"/>
    </source>
</evidence>
<evidence type="ECO:0000256" key="4">
    <source>
        <dbReference type="ARBA" id="ARBA00023001"/>
    </source>
</evidence>
<keyword evidence="8" id="KW-0624">Polysaccharide degradation</keyword>
<dbReference type="PROSITE" id="PS51164">
    <property type="entry name" value="CBM1_2"/>
    <property type="match status" value="1"/>
</dbReference>
<dbReference type="PANTHER" id="PTHR31297">
    <property type="entry name" value="GLUCAN ENDO-1,6-BETA-GLUCOSIDASE B"/>
    <property type="match status" value="1"/>
</dbReference>
<comment type="similarity">
    <text evidence="1">Belongs to the glycosyl hydrolase 5 (cellulase A) family.</text>
</comment>
<feature type="signal peptide" evidence="10">
    <location>
        <begin position="1"/>
        <end position="18"/>
    </location>
</feature>
<dbReference type="InterPro" id="IPR001547">
    <property type="entry name" value="Glyco_hydro_5"/>
</dbReference>
<dbReference type="AlphaFoldDB" id="A0A9X0BJ55"/>
<dbReference type="SUPFAM" id="SSF51445">
    <property type="entry name" value="(Trans)glycosidases"/>
    <property type="match status" value="1"/>
</dbReference>
<evidence type="ECO:0000313" key="12">
    <source>
        <dbReference type="EMBL" id="KAJ5466572.1"/>
    </source>
</evidence>
<name>A0A9X0BJ55_9EURO</name>
<dbReference type="PROSITE" id="PS00562">
    <property type="entry name" value="CBM1_1"/>
    <property type="match status" value="1"/>
</dbReference>
<dbReference type="GO" id="GO:0005576">
    <property type="term" value="C:extracellular region"/>
    <property type="evidence" value="ECO:0007669"/>
    <property type="project" value="InterPro"/>
</dbReference>
<dbReference type="GO" id="GO:0009986">
    <property type="term" value="C:cell surface"/>
    <property type="evidence" value="ECO:0007669"/>
    <property type="project" value="TreeGrafter"/>
</dbReference>
<feature type="domain" description="CBM1" evidence="11">
    <location>
        <begin position="18"/>
        <end position="54"/>
    </location>
</feature>
<dbReference type="Gene3D" id="3.20.20.80">
    <property type="entry name" value="Glycosidases"/>
    <property type="match status" value="1"/>
</dbReference>
<dbReference type="PANTHER" id="PTHR31297:SF41">
    <property type="entry name" value="ENDOGLUCANASE, PUTATIVE (AFU_ORTHOLOGUE AFUA_5G01830)-RELATED"/>
    <property type="match status" value="1"/>
</dbReference>
<keyword evidence="4" id="KW-0136">Cellulose degradation</keyword>
<dbReference type="FunFam" id="2.60.40.10:FF:002413">
    <property type="entry name" value="Extracellular endoglucanase, putative"/>
    <property type="match status" value="1"/>
</dbReference>
<feature type="chain" id="PRO_5040885926" description="Endo-beta-1,4-mannanase F" evidence="10">
    <location>
        <begin position="19"/>
        <end position="657"/>
    </location>
</feature>
<evidence type="ECO:0000256" key="10">
    <source>
        <dbReference type="SAM" id="SignalP"/>
    </source>
</evidence>
<comment type="caution">
    <text evidence="12">The sequence shown here is derived from an EMBL/GenBank/DDBJ whole genome shotgun (WGS) entry which is preliminary data.</text>
</comment>
<dbReference type="GO" id="GO:0008422">
    <property type="term" value="F:beta-glucosidase activity"/>
    <property type="evidence" value="ECO:0007669"/>
    <property type="project" value="TreeGrafter"/>
</dbReference>
<reference evidence="12" key="1">
    <citation type="submission" date="2022-12" db="EMBL/GenBank/DDBJ databases">
        <authorList>
            <person name="Petersen C."/>
        </authorList>
    </citation>
    <scope>NUCLEOTIDE SEQUENCE</scope>
    <source>
        <strain evidence="12">IBT 30728</strain>
    </source>
</reference>
<proteinExistence type="inferred from homology"/>
<dbReference type="SMART" id="SM00236">
    <property type="entry name" value="fCBD"/>
    <property type="match status" value="1"/>
</dbReference>
<protein>
    <recommendedName>
        <fullName evidence="9">Endo-beta-1,4-mannanase F</fullName>
    </recommendedName>
</protein>
<evidence type="ECO:0000256" key="5">
    <source>
        <dbReference type="ARBA" id="ARBA00023277"/>
    </source>
</evidence>
<reference evidence="12" key="2">
    <citation type="journal article" date="2023" name="IMA Fungus">
        <title>Comparative genomic study of the Penicillium genus elucidates a diverse pangenome and 15 lateral gene transfer events.</title>
        <authorList>
            <person name="Petersen C."/>
            <person name="Sorensen T."/>
            <person name="Nielsen M.R."/>
            <person name="Sondergaard T.E."/>
            <person name="Sorensen J.L."/>
            <person name="Fitzpatrick D.A."/>
            <person name="Frisvad J.C."/>
            <person name="Nielsen K.L."/>
        </authorList>
    </citation>
    <scope>NUCLEOTIDE SEQUENCE</scope>
    <source>
        <strain evidence="12">IBT 30728</strain>
    </source>
</reference>
<evidence type="ECO:0000256" key="3">
    <source>
        <dbReference type="ARBA" id="ARBA00022801"/>
    </source>
</evidence>
<dbReference type="InterPro" id="IPR000254">
    <property type="entry name" value="CBD"/>
</dbReference>
<dbReference type="InterPro" id="IPR050386">
    <property type="entry name" value="Glycosyl_hydrolase_5"/>
</dbReference>
<evidence type="ECO:0000256" key="8">
    <source>
        <dbReference type="ARBA" id="ARBA00023326"/>
    </source>
</evidence>
<dbReference type="EMBL" id="JAPWDQ010000019">
    <property type="protein sequence ID" value="KAJ5466572.1"/>
    <property type="molecule type" value="Genomic_DNA"/>
</dbReference>
<dbReference type="InterPro" id="IPR017853">
    <property type="entry name" value="GH"/>
</dbReference>
<dbReference type="FunFam" id="3.20.20.80:FF:000152">
    <property type="entry name" value="Extracellular endoglucanase"/>
    <property type="match status" value="1"/>
</dbReference>
<dbReference type="GO" id="GO:0071555">
    <property type="term" value="P:cell wall organization"/>
    <property type="evidence" value="ECO:0007669"/>
    <property type="project" value="UniProtKB-KW"/>
</dbReference>
<gene>
    <name evidence="12" type="ORF">N7539_009528</name>
</gene>
<dbReference type="Pfam" id="PF00150">
    <property type="entry name" value="Cellulase"/>
    <property type="match status" value="1"/>
</dbReference>
<dbReference type="InterPro" id="IPR005102">
    <property type="entry name" value="Carbo-bd_X2"/>
</dbReference>
<accession>A0A9X0BJ55</accession>
<dbReference type="RefSeq" id="XP_056785618.1">
    <property type="nucleotide sequence ID" value="XM_056939123.1"/>
</dbReference>
<keyword evidence="2 10" id="KW-0732">Signal</keyword>
<dbReference type="Pfam" id="PF03442">
    <property type="entry name" value="CBM_X2"/>
    <property type="match status" value="1"/>
</dbReference>
<evidence type="ECO:0000313" key="13">
    <source>
        <dbReference type="Proteomes" id="UP001148312"/>
    </source>
</evidence>
<dbReference type="InterPro" id="IPR013783">
    <property type="entry name" value="Ig-like_fold"/>
</dbReference>
<dbReference type="Pfam" id="PF00734">
    <property type="entry name" value="CBM_1"/>
    <property type="match status" value="1"/>
</dbReference>
<organism evidence="12 13">
    <name type="scientific">Penicillium diatomitis</name>
    <dbReference type="NCBI Taxonomy" id="2819901"/>
    <lineage>
        <taxon>Eukaryota</taxon>
        <taxon>Fungi</taxon>
        <taxon>Dikarya</taxon>
        <taxon>Ascomycota</taxon>
        <taxon>Pezizomycotina</taxon>
        <taxon>Eurotiomycetes</taxon>
        <taxon>Eurotiomycetidae</taxon>
        <taxon>Eurotiales</taxon>
        <taxon>Aspergillaceae</taxon>
        <taxon>Penicillium</taxon>
    </lineage>
</organism>
<dbReference type="InterPro" id="IPR035971">
    <property type="entry name" value="CBD_sf"/>
</dbReference>
<dbReference type="Gene3D" id="2.60.40.10">
    <property type="entry name" value="Immunoglobulins"/>
    <property type="match status" value="1"/>
</dbReference>
<evidence type="ECO:0000256" key="1">
    <source>
        <dbReference type="ARBA" id="ARBA00005641"/>
    </source>
</evidence>
<dbReference type="GO" id="GO:0030248">
    <property type="term" value="F:cellulose binding"/>
    <property type="evidence" value="ECO:0007669"/>
    <property type="project" value="InterPro"/>
</dbReference>
<keyword evidence="6" id="KW-0326">Glycosidase</keyword>
<dbReference type="GeneID" id="81629373"/>
<dbReference type="SUPFAM" id="SSF81296">
    <property type="entry name" value="E set domains"/>
    <property type="match status" value="1"/>
</dbReference>
<evidence type="ECO:0000256" key="6">
    <source>
        <dbReference type="ARBA" id="ARBA00023295"/>
    </source>
</evidence>
<evidence type="ECO:0000256" key="2">
    <source>
        <dbReference type="ARBA" id="ARBA00022729"/>
    </source>
</evidence>
<dbReference type="GO" id="GO:0030245">
    <property type="term" value="P:cellulose catabolic process"/>
    <property type="evidence" value="ECO:0007669"/>
    <property type="project" value="UniProtKB-KW"/>
</dbReference>
<evidence type="ECO:0000259" key="11">
    <source>
        <dbReference type="PROSITE" id="PS51164"/>
    </source>
</evidence>
<dbReference type="InterPro" id="IPR014756">
    <property type="entry name" value="Ig_E-set"/>
</dbReference>
<dbReference type="Proteomes" id="UP001148312">
    <property type="component" value="Unassembled WGS sequence"/>
</dbReference>
<evidence type="ECO:0000256" key="7">
    <source>
        <dbReference type="ARBA" id="ARBA00023316"/>
    </source>
</evidence>
<keyword evidence="7" id="KW-0961">Cell wall biogenesis/degradation</keyword>